<organism evidence="4 5">
    <name type="scientific">Aquabacterium commune</name>
    <dbReference type="NCBI Taxonomy" id="70586"/>
    <lineage>
        <taxon>Bacteria</taxon>
        <taxon>Pseudomonadati</taxon>
        <taxon>Pseudomonadota</taxon>
        <taxon>Betaproteobacteria</taxon>
        <taxon>Burkholderiales</taxon>
        <taxon>Aquabacterium</taxon>
    </lineage>
</organism>
<protein>
    <submittedName>
        <fullName evidence="4">Sorbitol-binding protein /mannitol-binding protein</fullName>
    </submittedName>
</protein>
<name>A0A4R6RHU1_9BURK</name>
<sequence length="450" mass="49050">MAPTPAHRCLSLCLLLALSGLSLPARAVELVVATVNNGHMLTLQRLTPQFERSHPGVRVKWVTLEENALRQQVTRDIATRAGQFDVMTIGGYEATVWSGRGWLKPITPSRGYEVDDLLPMIRQALSHKEQLYALPFYGESVMTLVRTDLLQQAGVSLPQRPSWEQVAQAAARLHDPAKGVSGICLRGKPGWGENMPLIGIMANTHGGQWFDMGWRPQLTTAPWRQAVTLYSELLRKHGPAGAQANGFNENLALFSQGRCAIWVDATVAGAFVNRAEESRVAGKVGFLQAPVASTPKGAQWLWTWALAIPASSTKAAAAQAFIEWATSREYTALVARTEGWSAVPSGTRRSTYANPAFRQANPHAEVELTALAAADQNDPTLPRSPYVGIQWVGIPEFQAIGTVVGQQISTLLQPQPPKVEQVLAQAQQAVERKMREAGYIKEGVKDSAKD</sequence>
<dbReference type="CDD" id="cd13585">
    <property type="entry name" value="PBP2_TMBP_like"/>
    <property type="match status" value="1"/>
</dbReference>
<dbReference type="OrthoDB" id="9804061at2"/>
<dbReference type="InterPro" id="IPR050490">
    <property type="entry name" value="Bact_solute-bd_prot1"/>
</dbReference>
<dbReference type="PANTHER" id="PTHR43649">
    <property type="entry name" value="ARABINOSE-BINDING PROTEIN-RELATED"/>
    <property type="match status" value="1"/>
</dbReference>
<feature type="signal peptide" evidence="3">
    <location>
        <begin position="1"/>
        <end position="27"/>
    </location>
</feature>
<dbReference type="RefSeq" id="WP_133607124.1">
    <property type="nucleotide sequence ID" value="NZ_JBASTO010000140.1"/>
</dbReference>
<accession>A0A4R6RHU1</accession>
<evidence type="ECO:0000313" key="5">
    <source>
        <dbReference type="Proteomes" id="UP000294593"/>
    </source>
</evidence>
<evidence type="ECO:0000256" key="3">
    <source>
        <dbReference type="SAM" id="SignalP"/>
    </source>
</evidence>
<dbReference type="PANTHER" id="PTHR43649:SF12">
    <property type="entry name" value="DIACETYLCHITOBIOSE BINDING PROTEIN DASA"/>
    <property type="match status" value="1"/>
</dbReference>
<evidence type="ECO:0000313" key="4">
    <source>
        <dbReference type="EMBL" id="TDP86029.1"/>
    </source>
</evidence>
<dbReference type="InterPro" id="IPR006059">
    <property type="entry name" value="SBP"/>
</dbReference>
<dbReference type="GO" id="GO:0042597">
    <property type="term" value="C:periplasmic space"/>
    <property type="evidence" value="ECO:0007669"/>
    <property type="project" value="UniProtKB-SubCell"/>
</dbReference>
<reference evidence="4 5" key="1">
    <citation type="submission" date="2019-03" db="EMBL/GenBank/DDBJ databases">
        <title>Genomic Encyclopedia of Type Strains, Phase IV (KMG-IV): sequencing the most valuable type-strain genomes for metagenomic binning, comparative biology and taxonomic classification.</title>
        <authorList>
            <person name="Goeker M."/>
        </authorList>
    </citation>
    <scope>NUCLEOTIDE SEQUENCE [LARGE SCALE GENOMIC DNA]</scope>
    <source>
        <strain evidence="4 5">DSM 11901</strain>
    </source>
</reference>
<gene>
    <name evidence="4" type="ORF">EV672_102380</name>
</gene>
<dbReference type="Pfam" id="PF01547">
    <property type="entry name" value="SBP_bac_1"/>
    <property type="match status" value="1"/>
</dbReference>
<dbReference type="AlphaFoldDB" id="A0A4R6RHU1"/>
<evidence type="ECO:0000256" key="1">
    <source>
        <dbReference type="ARBA" id="ARBA00004418"/>
    </source>
</evidence>
<feature type="chain" id="PRO_5020626717" evidence="3">
    <location>
        <begin position="28"/>
        <end position="450"/>
    </location>
</feature>
<dbReference type="EMBL" id="SNXW01000002">
    <property type="protein sequence ID" value="TDP86029.1"/>
    <property type="molecule type" value="Genomic_DNA"/>
</dbReference>
<dbReference type="Proteomes" id="UP000294593">
    <property type="component" value="Unassembled WGS sequence"/>
</dbReference>
<keyword evidence="5" id="KW-1185">Reference proteome</keyword>
<dbReference type="SUPFAM" id="SSF53850">
    <property type="entry name" value="Periplasmic binding protein-like II"/>
    <property type="match status" value="1"/>
</dbReference>
<evidence type="ECO:0000256" key="2">
    <source>
        <dbReference type="ARBA" id="ARBA00008520"/>
    </source>
</evidence>
<comment type="subcellular location">
    <subcellularLocation>
        <location evidence="1">Periplasm</location>
    </subcellularLocation>
</comment>
<proteinExistence type="inferred from homology"/>
<dbReference type="Gene3D" id="3.40.190.10">
    <property type="entry name" value="Periplasmic binding protein-like II"/>
    <property type="match status" value="2"/>
</dbReference>
<keyword evidence="3" id="KW-0732">Signal</keyword>
<comment type="caution">
    <text evidence="4">The sequence shown here is derived from an EMBL/GenBank/DDBJ whole genome shotgun (WGS) entry which is preliminary data.</text>
</comment>
<comment type="similarity">
    <text evidence="2">Belongs to the bacterial solute-binding protein 1 family.</text>
</comment>